<dbReference type="Pfam" id="PF00013">
    <property type="entry name" value="KH_1"/>
    <property type="match status" value="1"/>
</dbReference>
<dbReference type="SUPFAM" id="SSF54791">
    <property type="entry name" value="Eukaryotic type KH-domain (KH-domain type I)"/>
    <property type="match status" value="1"/>
</dbReference>
<dbReference type="PANTHER" id="PTHR22948:SF65">
    <property type="entry name" value="A-KINASE ANCHORING PROTEIN 1"/>
    <property type="match status" value="1"/>
</dbReference>
<dbReference type="EMBL" id="BPLQ01011704">
    <property type="protein sequence ID" value="GIY59719.1"/>
    <property type="molecule type" value="Genomic_DNA"/>
</dbReference>
<evidence type="ECO:0000256" key="1">
    <source>
        <dbReference type="PROSITE-ProRule" id="PRU00117"/>
    </source>
</evidence>
<gene>
    <name evidence="3" type="ORF">CDAR_102141</name>
</gene>
<dbReference type="Gene3D" id="3.30.1370.10">
    <property type="entry name" value="K Homology domain, type 1"/>
    <property type="match status" value="1"/>
</dbReference>
<dbReference type="Proteomes" id="UP001054837">
    <property type="component" value="Unassembled WGS sequence"/>
</dbReference>
<sequence>MHFPRDECVTIASNAYGAEDTPREYVFKLPTKYASLLIGKIGSHRKTIKQTTGANLFIFNHLSTSSCCVSGSASQVEAALKMIENRFPAEHFPDFSVRTQLSGPPPPPNIDALKKTLPQYGFTYVRPCCIVSPGRIFVQTLSEDFSRLKDFTENLTSICDNFPPPNMPYVKEGDVCMYRRKELNFWCRVNVLENGVATVKFLDYGGHLVVPVRSLRQIHGDYLRLPVQAVKCHVHDILPADGLRWSQPCSRHQMPCCELLCWAIMGKCPSCKCPTPR</sequence>
<organism evidence="3 4">
    <name type="scientific">Caerostris darwini</name>
    <dbReference type="NCBI Taxonomy" id="1538125"/>
    <lineage>
        <taxon>Eukaryota</taxon>
        <taxon>Metazoa</taxon>
        <taxon>Ecdysozoa</taxon>
        <taxon>Arthropoda</taxon>
        <taxon>Chelicerata</taxon>
        <taxon>Arachnida</taxon>
        <taxon>Araneae</taxon>
        <taxon>Araneomorphae</taxon>
        <taxon>Entelegynae</taxon>
        <taxon>Araneoidea</taxon>
        <taxon>Araneidae</taxon>
        <taxon>Caerostris</taxon>
    </lineage>
</organism>
<dbReference type="GO" id="GO:0010468">
    <property type="term" value="P:regulation of gene expression"/>
    <property type="evidence" value="ECO:0007669"/>
    <property type="project" value="UniProtKB-ARBA"/>
</dbReference>
<comment type="caution">
    <text evidence="3">The sequence shown here is derived from an EMBL/GenBank/DDBJ whole genome shotgun (WGS) entry which is preliminary data.</text>
</comment>
<proteinExistence type="predicted"/>
<evidence type="ECO:0000259" key="2">
    <source>
        <dbReference type="PROSITE" id="PS50304"/>
    </source>
</evidence>
<evidence type="ECO:0000313" key="4">
    <source>
        <dbReference type="Proteomes" id="UP001054837"/>
    </source>
</evidence>
<dbReference type="InterPro" id="IPR002999">
    <property type="entry name" value="Tudor"/>
</dbReference>
<dbReference type="AlphaFoldDB" id="A0AAV4UQ73"/>
<dbReference type="InterPro" id="IPR004087">
    <property type="entry name" value="KH_dom"/>
</dbReference>
<dbReference type="Gene3D" id="2.30.30.140">
    <property type="match status" value="1"/>
</dbReference>
<protein>
    <submittedName>
        <fullName evidence="3">Putativekinase anchor protein</fullName>
    </submittedName>
</protein>
<dbReference type="InterPro" id="IPR050621">
    <property type="entry name" value="Tudor_domain_containing"/>
</dbReference>
<dbReference type="GO" id="GO:0003723">
    <property type="term" value="F:RNA binding"/>
    <property type="evidence" value="ECO:0007669"/>
    <property type="project" value="UniProtKB-UniRule"/>
</dbReference>
<dbReference type="InterPro" id="IPR036612">
    <property type="entry name" value="KH_dom_type_1_sf"/>
</dbReference>
<evidence type="ECO:0000313" key="3">
    <source>
        <dbReference type="EMBL" id="GIY59719.1"/>
    </source>
</evidence>
<keyword evidence="4" id="KW-1185">Reference proteome</keyword>
<name>A0AAV4UQ73_9ARAC</name>
<keyword evidence="1" id="KW-0694">RNA-binding</keyword>
<dbReference type="GO" id="GO:0005739">
    <property type="term" value="C:mitochondrion"/>
    <property type="evidence" value="ECO:0007669"/>
    <property type="project" value="UniProtKB-ARBA"/>
</dbReference>
<accession>A0AAV4UQ73</accession>
<dbReference type="SUPFAM" id="SSF63748">
    <property type="entry name" value="Tudor/PWWP/MBT"/>
    <property type="match status" value="1"/>
</dbReference>
<dbReference type="SMART" id="SM00322">
    <property type="entry name" value="KH"/>
    <property type="match status" value="1"/>
</dbReference>
<reference evidence="3 4" key="1">
    <citation type="submission" date="2021-06" db="EMBL/GenBank/DDBJ databases">
        <title>Caerostris darwini draft genome.</title>
        <authorList>
            <person name="Kono N."/>
            <person name="Arakawa K."/>
        </authorList>
    </citation>
    <scope>NUCLEOTIDE SEQUENCE [LARGE SCALE GENOMIC DNA]</scope>
</reference>
<feature type="domain" description="Tudor" evidence="2">
    <location>
        <begin position="169"/>
        <end position="225"/>
    </location>
</feature>
<dbReference type="PROSITE" id="PS50084">
    <property type="entry name" value="KH_TYPE_1"/>
    <property type="match status" value="1"/>
</dbReference>
<dbReference type="Pfam" id="PF00567">
    <property type="entry name" value="TUDOR"/>
    <property type="match status" value="1"/>
</dbReference>
<dbReference type="InterPro" id="IPR004088">
    <property type="entry name" value="KH_dom_type_1"/>
</dbReference>
<dbReference type="PANTHER" id="PTHR22948">
    <property type="entry name" value="TUDOR DOMAIN CONTAINING PROTEIN"/>
    <property type="match status" value="1"/>
</dbReference>
<dbReference type="PROSITE" id="PS50304">
    <property type="entry name" value="TUDOR"/>
    <property type="match status" value="1"/>
</dbReference>